<comment type="caution">
    <text evidence="1">The sequence shown here is derived from an EMBL/GenBank/DDBJ whole genome shotgun (WGS) entry which is preliminary data.</text>
</comment>
<reference evidence="1" key="1">
    <citation type="submission" date="2024-03" db="EMBL/GenBank/DDBJ databases">
        <title>Whole genome sequecning of epiphytes from Marcgravia umbellata leaves.</title>
        <authorList>
            <person name="Kumar G."/>
            <person name="Savka M.A."/>
        </authorList>
    </citation>
    <scope>NUCLEOTIDE SEQUENCE</scope>
    <source>
        <strain evidence="1">RIT_BL5</strain>
    </source>
</reference>
<proteinExistence type="predicted"/>
<accession>A0ACC6PDJ5</accession>
<dbReference type="Proteomes" id="UP001380953">
    <property type="component" value="Unassembled WGS sequence"/>
</dbReference>
<keyword evidence="2" id="KW-1185">Reference proteome</keyword>
<organism evidence="1 2">
    <name type="scientific">Saccharibacillus sacchari</name>
    <dbReference type="NCBI Taxonomy" id="456493"/>
    <lineage>
        <taxon>Bacteria</taxon>
        <taxon>Bacillati</taxon>
        <taxon>Bacillota</taxon>
        <taxon>Bacilli</taxon>
        <taxon>Bacillales</taxon>
        <taxon>Paenibacillaceae</taxon>
        <taxon>Saccharibacillus</taxon>
    </lineage>
</organism>
<gene>
    <name evidence="1" type="ORF">WKI47_13235</name>
</gene>
<evidence type="ECO:0000313" key="1">
    <source>
        <dbReference type="EMBL" id="MEJ8304863.1"/>
    </source>
</evidence>
<evidence type="ECO:0000313" key="2">
    <source>
        <dbReference type="Proteomes" id="UP001380953"/>
    </source>
</evidence>
<name>A0ACC6PDJ5_9BACL</name>
<protein>
    <submittedName>
        <fullName evidence="1">Uncharacterized protein</fullName>
    </submittedName>
</protein>
<sequence length="293" mass="31684">METVIGLAMAAFAIWIYEQARRALERRATNRERRLRSALEALSSAAALLDEALDAPFASPAPGLEARFRERLLLCQGMQGFASELDGQLALYLHGEESNRLPLLHEALHRELERTRHELAVLLEHEERPSWGGGFLRLLKPALVPALLAAAGAAGWQFALEPELDGSAWLPLLRLASWLLAALLAARLLEPGYRAERPVLRRVVPLLAAAPALLNPALGPQAAPWLLLAQLLLAAAGFAALRPAASKRRERPYAGHSPQLRPAAAQPKAVPGPSAGTELSATPIGSRHARPEQ</sequence>
<dbReference type="EMBL" id="JBBKAR010000034">
    <property type="protein sequence ID" value="MEJ8304863.1"/>
    <property type="molecule type" value="Genomic_DNA"/>
</dbReference>